<organism evidence="1 2">
    <name type="scientific">Eumeta variegata</name>
    <name type="common">Bagworm moth</name>
    <name type="synonym">Eumeta japonica</name>
    <dbReference type="NCBI Taxonomy" id="151549"/>
    <lineage>
        <taxon>Eukaryota</taxon>
        <taxon>Metazoa</taxon>
        <taxon>Ecdysozoa</taxon>
        <taxon>Arthropoda</taxon>
        <taxon>Hexapoda</taxon>
        <taxon>Insecta</taxon>
        <taxon>Pterygota</taxon>
        <taxon>Neoptera</taxon>
        <taxon>Endopterygota</taxon>
        <taxon>Lepidoptera</taxon>
        <taxon>Glossata</taxon>
        <taxon>Ditrysia</taxon>
        <taxon>Tineoidea</taxon>
        <taxon>Psychidae</taxon>
        <taxon>Oiketicinae</taxon>
        <taxon>Eumeta</taxon>
    </lineage>
</organism>
<name>A0A4C1WSY2_EUMVA</name>
<comment type="caution">
    <text evidence="1">The sequence shown here is derived from an EMBL/GenBank/DDBJ whole genome shotgun (WGS) entry which is preliminary data.</text>
</comment>
<dbReference type="AlphaFoldDB" id="A0A4C1WSY2"/>
<evidence type="ECO:0000313" key="1">
    <source>
        <dbReference type="EMBL" id="GBP53682.1"/>
    </source>
</evidence>
<evidence type="ECO:0000313" key="2">
    <source>
        <dbReference type="Proteomes" id="UP000299102"/>
    </source>
</evidence>
<protein>
    <submittedName>
        <fullName evidence="1">Uncharacterized protein</fullName>
    </submittedName>
</protein>
<sequence length="102" mass="11958">MSTSRDCNHKKIKYGDDPSMLQLNWYLPHSKCHFRVSACQFQQHSTWIKMNTGIGFKDETETGLDRVGIEIEFPIDIRTDTEVGRYERRKNSFHVHVNITAD</sequence>
<dbReference type="Proteomes" id="UP000299102">
    <property type="component" value="Unassembled WGS sequence"/>
</dbReference>
<dbReference type="EMBL" id="BGZK01000631">
    <property type="protein sequence ID" value="GBP53682.1"/>
    <property type="molecule type" value="Genomic_DNA"/>
</dbReference>
<reference evidence="1 2" key="1">
    <citation type="journal article" date="2019" name="Commun. Biol.">
        <title>The bagworm genome reveals a unique fibroin gene that provides high tensile strength.</title>
        <authorList>
            <person name="Kono N."/>
            <person name="Nakamura H."/>
            <person name="Ohtoshi R."/>
            <person name="Tomita M."/>
            <person name="Numata K."/>
            <person name="Arakawa K."/>
        </authorList>
    </citation>
    <scope>NUCLEOTIDE SEQUENCE [LARGE SCALE GENOMIC DNA]</scope>
</reference>
<gene>
    <name evidence="1" type="ORF">EVAR_36052_1</name>
</gene>
<accession>A0A4C1WSY2</accession>
<proteinExistence type="predicted"/>
<keyword evidence="2" id="KW-1185">Reference proteome</keyword>